<proteinExistence type="predicted"/>
<dbReference type="PANTHER" id="PTHR12110:SF52">
    <property type="entry name" value="XYLOSE ISOMERASE"/>
    <property type="match status" value="1"/>
</dbReference>
<keyword evidence="3" id="KW-1185">Reference proteome</keyword>
<dbReference type="InterPro" id="IPR036237">
    <property type="entry name" value="Xyl_isomerase-like_sf"/>
</dbReference>
<evidence type="ECO:0000313" key="3">
    <source>
        <dbReference type="Proteomes" id="UP000199088"/>
    </source>
</evidence>
<evidence type="ECO:0000313" key="2">
    <source>
        <dbReference type="EMBL" id="SDO01798.1"/>
    </source>
</evidence>
<dbReference type="SUPFAM" id="SSF51658">
    <property type="entry name" value="Xylose isomerase-like"/>
    <property type="match status" value="1"/>
</dbReference>
<dbReference type="Proteomes" id="UP000199088">
    <property type="component" value="Unassembled WGS sequence"/>
</dbReference>
<dbReference type="STRING" id="1052260.SAMN05660199_01135"/>
<dbReference type="OrthoDB" id="9787068at2"/>
<gene>
    <name evidence="2" type="ORF">SAMN05660199_01135</name>
</gene>
<feature type="domain" description="Xylose isomerase-like TIM barrel" evidence="1">
    <location>
        <begin position="22"/>
        <end position="261"/>
    </location>
</feature>
<keyword evidence="2" id="KW-0413">Isomerase</keyword>
<reference evidence="3" key="1">
    <citation type="submission" date="2016-10" db="EMBL/GenBank/DDBJ databases">
        <authorList>
            <person name="Varghese N."/>
            <person name="Submissions S."/>
        </authorList>
    </citation>
    <scope>NUCLEOTIDE SEQUENCE [LARGE SCALE GENOMIC DNA]</scope>
    <source>
        <strain evidence="3">DSM 45843</strain>
    </source>
</reference>
<dbReference type="GO" id="GO:0016853">
    <property type="term" value="F:isomerase activity"/>
    <property type="evidence" value="ECO:0007669"/>
    <property type="project" value="UniProtKB-KW"/>
</dbReference>
<dbReference type="InterPro" id="IPR013022">
    <property type="entry name" value="Xyl_isomerase-like_TIM-brl"/>
</dbReference>
<dbReference type="RefSeq" id="WP_091241233.1">
    <property type="nucleotide sequence ID" value="NZ_FNIR01000003.1"/>
</dbReference>
<sequence length="270" mass="28453">MELDTCSLNSITLRSLPLPRLLAAAAAAGFGAVGLWRDTYDDVGVHAAARLVGMHDLAVSSICRAGMFTTAVDARSRRAVREDNTRALDEAVSLGAACLVVVVGGIQGRDLQGSRQMVSEGLADLAVQAESAGVDLAVEPMHPMMAASRSVITSVREANDLLDSIGSAALGLAVDAYHLWWDAALHDELGRAADRVLSVQVSDWTGPIHGELSSRGLPGQGCIDLPGFLADVRSSTEYRGAVEVEVLSDEVWAMDAQDVLAQLVPALRQL</sequence>
<dbReference type="AlphaFoldDB" id="A0A1H0G4H3"/>
<name>A0A1H0G4H3_9ACTN</name>
<dbReference type="Pfam" id="PF01261">
    <property type="entry name" value="AP_endonuc_2"/>
    <property type="match status" value="1"/>
</dbReference>
<organism evidence="2 3">
    <name type="scientific">Klenkia soli</name>
    <dbReference type="NCBI Taxonomy" id="1052260"/>
    <lineage>
        <taxon>Bacteria</taxon>
        <taxon>Bacillati</taxon>
        <taxon>Actinomycetota</taxon>
        <taxon>Actinomycetes</taxon>
        <taxon>Geodermatophilales</taxon>
        <taxon>Geodermatophilaceae</taxon>
        <taxon>Klenkia</taxon>
    </lineage>
</organism>
<accession>A0A1H0G4H3</accession>
<protein>
    <submittedName>
        <fullName evidence="2">Sugar phosphate isomerase/epimerase</fullName>
    </submittedName>
</protein>
<dbReference type="EMBL" id="FNIR01000003">
    <property type="protein sequence ID" value="SDO01798.1"/>
    <property type="molecule type" value="Genomic_DNA"/>
</dbReference>
<evidence type="ECO:0000259" key="1">
    <source>
        <dbReference type="Pfam" id="PF01261"/>
    </source>
</evidence>
<dbReference type="PANTHER" id="PTHR12110">
    <property type="entry name" value="HYDROXYPYRUVATE ISOMERASE"/>
    <property type="match status" value="1"/>
</dbReference>
<dbReference type="Gene3D" id="3.20.20.150">
    <property type="entry name" value="Divalent-metal-dependent TIM barrel enzymes"/>
    <property type="match status" value="1"/>
</dbReference>
<dbReference type="InterPro" id="IPR050312">
    <property type="entry name" value="IolE/XylAMocC-like"/>
</dbReference>